<protein>
    <submittedName>
        <fullName evidence="5">ABC transporter substrate-binding protein</fullName>
    </submittedName>
</protein>
<evidence type="ECO:0000256" key="1">
    <source>
        <dbReference type="ARBA" id="ARBA00008520"/>
    </source>
</evidence>
<feature type="signal peptide" evidence="4">
    <location>
        <begin position="1"/>
        <end position="37"/>
    </location>
</feature>
<proteinExistence type="inferred from homology"/>
<gene>
    <name evidence="5" type="ORF">PO878_11915</name>
</gene>
<keyword evidence="6" id="KW-1185">Reference proteome</keyword>
<dbReference type="PANTHER" id="PTHR43649">
    <property type="entry name" value="ARABINOSE-BINDING PROTEIN-RELATED"/>
    <property type="match status" value="1"/>
</dbReference>
<evidence type="ECO:0000256" key="4">
    <source>
        <dbReference type="SAM" id="SignalP"/>
    </source>
</evidence>
<dbReference type="RefSeq" id="WP_272734730.1">
    <property type="nucleotide sequence ID" value="NZ_CP116942.1"/>
</dbReference>
<dbReference type="SUPFAM" id="SSF53850">
    <property type="entry name" value="Periplasmic binding protein-like II"/>
    <property type="match status" value="1"/>
</dbReference>
<dbReference type="InterPro" id="IPR006059">
    <property type="entry name" value="SBP"/>
</dbReference>
<evidence type="ECO:0000313" key="6">
    <source>
        <dbReference type="Proteomes" id="UP001216390"/>
    </source>
</evidence>
<name>A0AAE9Y3L2_9ACTN</name>
<dbReference type="CDD" id="cd14750">
    <property type="entry name" value="PBP2_TMBP"/>
    <property type="match status" value="1"/>
</dbReference>
<dbReference type="AlphaFoldDB" id="A0AAE9Y3L2"/>
<keyword evidence="3 4" id="KW-0732">Signal</keyword>
<evidence type="ECO:0000256" key="3">
    <source>
        <dbReference type="ARBA" id="ARBA00022729"/>
    </source>
</evidence>
<dbReference type="Gene3D" id="3.40.190.10">
    <property type="entry name" value="Periplasmic binding protein-like II"/>
    <property type="match status" value="2"/>
</dbReference>
<evidence type="ECO:0000256" key="2">
    <source>
        <dbReference type="ARBA" id="ARBA00022448"/>
    </source>
</evidence>
<sequence length="451" mass="48754">MRHTTPRPRCAPRPHRALRPGALLLALALLGSLVACGSSEEEGAPVLKWYARDEAGGVFGAAISDCNEAAEGRYTIELVPLPANADEQREQLVRRLAAEDGDIDLMNMDVPWTAEFANAGWIEEWPEDRAAAVTEGRIETTVETATYDDALYGAPLNTNAQLLWYRDDLVDEVPATWDQMVDQAEALAEEGEPHIIWTQGQRYEGLVVWFVSLLASAGGSVLDESGEEVSLETEPTREALEVMRRYSRSVAAPSALATAQEDQGRQGWETGEAAFMTNYGFVWPSANQLAPDIAADMGWAQYPGVVEGEPSRVVIGGFNIGIGAYGAHQDLAFDAASCLVGEDNQIRNATDAGLLPVSEALYSDPALTEAEAAVEGEPIERDGEPVLAFPYAETIKAALDTAVLRPQTPYYNDVSLAIISILHPTADIDPDDDVERLRDAISRALDGEGLL</sequence>
<dbReference type="EMBL" id="CP116942">
    <property type="protein sequence ID" value="WCO65205.1"/>
    <property type="molecule type" value="Genomic_DNA"/>
</dbReference>
<feature type="chain" id="PRO_5041908446" evidence="4">
    <location>
        <begin position="38"/>
        <end position="451"/>
    </location>
</feature>
<accession>A0AAE9Y3L2</accession>
<organism evidence="5 6">
    <name type="scientific">Iamia majanohamensis</name>
    <dbReference type="NCBI Taxonomy" id="467976"/>
    <lineage>
        <taxon>Bacteria</taxon>
        <taxon>Bacillati</taxon>
        <taxon>Actinomycetota</taxon>
        <taxon>Acidimicrobiia</taxon>
        <taxon>Acidimicrobiales</taxon>
        <taxon>Iamiaceae</taxon>
        <taxon>Iamia</taxon>
    </lineage>
</organism>
<dbReference type="Proteomes" id="UP001216390">
    <property type="component" value="Chromosome"/>
</dbReference>
<evidence type="ECO:0000313" key="5">
    <source>
        <dbReference type="EMBL" id="WCO65205.1"/>
    </source>
</evidence>
<reference evidence="5" key="1">
    <citation type="submission" date="2023-01" db="EMBL/GenBank/DDBJ databases">
        <title>The diversity of Class Acidimicrobiia in South China Sea sediment environments and the proposal of Iamia marina sp. nov., a novel species of the genus Iamia.</title>
        <authorList>
            <person name="He Y."/>
            <person name="Tian X."/>
        </authorList>
    </citation>
    <scope>NUCLEOTIDE SEQUENCE</scope>
    <source>
        <strain evidence="5">DSM 19957</strain>
    </source>
</reference>
<dbReference type="PANTHER" id="PTHR43649:SF34">
    <property type="entry name" value="ABC TRANSPORTER PERIPLASMIC-BINDING PROTEIN YCJN-RELATED"/>
    <property type="match status" value="1"/>
</dbReference>
<comment type="similarity">
    <text evidence="1">Belongs to the bacterial solute-binding protein 1 family.</text>
</comment>
<dbReference type="Pfam" id="PF01547">
    <property type="entry name" value="SBP_bac_1"/>
    <property type="match status" value="1"/>
</dbReference>
<dbReference type="InterPro" id="IPR050490">
    <property type="entry name" value="Bact_solute-bd_prot1"/>
</dbReference>
<dbReference type="KEGG" id="ima:PO878_11915"/>
<keyword evidence="2" id="KW-0813">Transport</keyword>